<dbReference type="Gene3D" id="3.40.50.300">
    <property type="entry name" value="P-loop containing nucleotide triphosphate hydrolases"/>
    <property type="match status" value="1"/>
</dbReference>
<keyword evidence="1" id="KW-0175">Coiled coil</keyword>
<evidence type="ECO:0000313" key="4">
    <source>
        <dbReference type="EMBL" id="KAF4615066.1"/>
    </source>
</evidence>
<organism evidence="4 5">
    <name type="scientific">Agrocybe pediades</name>
    <dbReference type="NCBI Taxonomy" id="84607"/>
    <lineage>
        <taxon>Eukaryota</taxon>
        <taxon>Fungi</taxon>
        <taxon>Dikarya</taxon>
        <taxon>Basidiomycota</taxon>
        <taxon>Agaricomycotina</taxon>
        <taxon>Agaricomycetes</taxon>
        <taxon>Agaricomycetidae</taxon>
        <taxon>Agaricales</taxon>
        <taxon>Agaricineae</taxon>
        <taxon>Strophariaceae</taxon>
        <taxon>Agrocybe</taxon>
    </lineage>
</organism>
<feature type="domain" description="G" evidence="3">
    <location>
        <begin position="34"/>
        <end position="132"/>
    </location>
</feature>
<dbReference type="Pfam" id="PF01926">
    <property type="entry name" value="MMR_HSR1"/>
    <property type="match status" value="1"/>
</dbReference>
<keyword evidence="5" id="KW-1185">Reference proteome</keyword>
<dbReference type="InterPro" id="IPR006073">
    <property type="entry name" value="GTP-bd"/>
</dbReference>
<evidence type="ECO:0000256" key="2">
    <source>
        <dbReference type="SAM" id="MobiDB-lite"/>
    </source>
</evidence>
<sequence>MAKKDAKTSKGEKCENDIRRRQSADSKREIIIPVMGATGAGKSTFVNYLVQEERQKSEVGHKLTSCTSELHPIWLNFPEDDFLKHYTITLVDTPGFDDTYVGDTAILQRIADWLGKAYRDRKILGGVIYLHDISSDRFSGTARRNLEMFNHMCGNTALKKVIIGTTKWGRTPRDIGKKHEEELKKVHWLPMLEKGAKTKRFDDNHDSALSFIKQIVRDEMLRTCLMIQEEIVDNKKIIPETQAGKELRYTLQEVLEMQRKMAELEQAMAEGRGDDVAQRAHEETRRKMDDLMLQIQQLKVPFFRKLKRIFGFL</sequence>
<dbReference type="InterPro" id="IPR027417">
    <property type="entry name" value="P-loop_NTPase"/>
</dbReference>
<feature type="coiled-coil region" evidence="1">
    <location>
        <begin position="247"/>
        <end position="274"/>
    </location>
</feature>
<gene>
    <name evidence="4" type="ORF">D9613_003470</name>
</gene>
<dbReference type="SUPFAM" id="SSF52540">
    <property type="entry name" value="P-loop containing nucleoside triphosphate hydrolases"/>
    <property type="match status" value="1"/>
</dbReference>
<proteinExistence type="predicted"/>
<evidence type="ECO:0000313" key="5">
    <source>
        <dbReference type="Proteomes" id="UP000521872"/>
    </source>
</evidence>
<name>A0A8H4QQK0_9AGAR</name>
<evidence type="ECO:0000256" key="1">
    <source>
        <dbReference type="SAM" id="Coils"/>
    </source>
</evidence>
<feature type="region of interest" description="Disordered" evidence="2">
    <location>
        <begin position="1"/>
        <end position="24"/>
    </location>
</feature>
<dbReference type="EMBL" id="JAACJL010000044">
    <property type="protein sequence ID" value="KAF4615066.1"/>
    <property type="molecule type" value="Genomic_DNA"/>
</dbReference>
<comment type="caution">
    <text evidence="4">The sequence shown here is derived from an EMBL/GenBank/DDBJ whole genome shotgun (WGS) entry which is preliminary data.</text>
</comment>
<protein>
    <recommendedName>
        <fullName evidence="3">G domain-containing protein</fullName>
    </recommendedName>
</protein>
<dbReference type="Proteomes" id="UP000521872">
    <property type="component" value="Unassembled WGS sequence"/>
</dbReference>
<dbReference type="GO" id="GO:0005525">
    <property type="term" value="F:GTP binding"/>
    <property type="evidence" value="ECO:0007669"/>
    <property type="project" value="InterPro"/>
</dbReference>
<dbReference type="AlphaFoldDB" id="A0A8H4QQK0"/>
<accession>A0A8H4QQK0</accession>
<evidence type="ECO:0000259" key="3">
    <source>
        <dbReference type="Pfam" id="PF01926"/>
    </source>
</evidence>
<reference evidence="4 5" key="1">
    <citation type="submission" date="2019-12" db="EMBL/GenBank/DDBJ databases">
        <authorList>
            <person name="Floudas D."/>
            <person name="Bentzer J."/>
            <person name="Ahren D."/>
            <person name="Johansson T."/>
            <person name="Persson P."/>
            <person name="Tunlid A."/>
        </authorList>
    </citation>
    <scope>NUCLEOTIDE SEQUENCE [LARGE SCALE GENOMIC DNA]</scope>
    <source>
        <strain evidence="4 5">CBS 102.39</strain>
    </source>
</reference>